<evidence type="ECO:0000259" key="1">
    <source>
        <dbReference type="Pfam" id="PF00078"/>
    </source>
</evidence>
<sequence length="91" mass="10362">GFRANLSTHDSLAMIYHDVVDLPRTKRNLRVIVSIDIKKAFDSVPHASIINKMEEQRLTGKQLDFVKAFLTDRKYRVKAGYGNEAREGATK</sequence>
<feature type="domain" description="Reverse transcriptase" evidence="1">
    <location>
        <begin position="2"/>
        <end position="76"/>
    </location>
</feature>
<protein>
    <recommendedName>
        <fullName evidence="1">Reverse transcriptase domain-containing protein</fullName>
    </recommendedName>
</protein>
<dbReference type="InterPro" id="IPR000477">
    <property type="entry name" value="RT_dom"/>
</dbReference>
<dbReference type="AlphaFoldDB" id="V5IF21"/>
<reference evidence="2" key="1">
    <citation type="journal article" date="2015" name="Sci. Rep.">
        <title>Tissue- and time-dependent transcription in Ixodes ricinus salivary glands and midguts when blood feeding on the vertebrate host.</title>
        <authorList>
            <person name="Kotsyfakis M."/>
            <person name="Schwarz A."/>
            <person name="Erhart J."/>
            <person name="Ribeiro J.M."/>
        </authorList>
    </citation>
    <scope>NUCLEOTIDE SEQUENCE</scope>
    <source>
        <tissue evidence="2">Salivary gland and midgut</tissue>
    </source>
</reference>
<feature type="non-terminal residue" evidence="2">
    <location>
        <position position="91"/>
    </location>
</feature>
<accession>V5IF21</accession>
<name>V5IF21_IXORI</name>
<organism evidence="2">
    <name type="scientific">Ixodes ricinus</name>
    <name type="common">Common tick</name>
    <name type="synonym">Acarus ricinus</name>
    <dbReference type="NCBI Taxonomy" id="34613"/>
    <lineage>
        <taxon>Eukaryota</taxon>
        <taxon>Metazoa</taxon>
        <taxon>Ecdysozoa</taxon>
        <taxon>Arthropoda</taxon>
        <taxon>Chelicerata</taxon>
        <taxon>Arachnida</taxon>
        <taxon>Acari</taxon>
        <taxon>Parasitiformes</taxon>
        <taxon>Ixodida</taxon>
        <taxon>Ixodoidea</taxon>
        <taxon>Ixodidae</taxon>
        <taxon>Ixodinae</taxon>
        <taxon>Ixodes</taxon>
    </lineage>
</organism>
<dbReference type="Pfam" id="PF00078">
    <property type="entry name" value="RVT_1"/>
    <property type="match status" value="1"/>
</dbReference>
<dbReference type="EMBL" id="GANP01009197">
    <property type="protein sequence ID" value="JAB75271.1"/>
    <property type="molecule type" value="mRNA"/>
</dbReference>
<feature type="non-terminal residue" evidence="2">
    <location>
        <position position="1"/>
    </location>
</feature>
<evidence type="ECO:0000313" key="2">
    <source>
        <dbReference type="EMBL" id="JAB75271.1"/>
    </source>
</evidence>
<proteinExistence type="evidence at transcript level"/>